<reference evidence="2 3" key="1">
    <citation type="submission" date="2018-01" db="EMBL/GenBank/DDBJ databases">
        <title>Complete genome sequence of Flavivirga eckloniae ECD14 isolated from seaweed Ecklonia cava.</title>
        <authorList>
            <person name="Lee J.H."/>
            <person name="Baik K.S."/>
            <person name="Seong C.N."/>
        </authorList>
    </citation>
    <scope>NUCLEOTIDE SEQUENCE [LARGE SCALE GENOMIC DNA]</scope>
    <source>
        <strain evidence="2 3">ECD14</strain>
    </source>
</reference>
<proteinExistence type="predicted"/>
<keyword evidence="1" id="KW-0472">Membrane</keyword>
<organism evidence="2 3">
    <name type="scientific">Flavivirga eckloniae</name>
    <dbReference type="NCBI Taxonomy" id="1803846"/>
    <lineage>
        <taxon>Bacteria</taxon>
        <taxon>Pseudomonadati</taxon>
        <taxon>Bacteroidota</taxon>
        <taxon>Flavobacteriia</taxon>
        <taxon>Flavobacteriales</taxon>
        <taxon>Flavobacteriaceae</taxon>
        <taxon>Flavivirga</taxon>
    </lineage>
</organism>
<keyword evidence="3" id="KW-1185">Reference proteome</keyword>
<evidence type="ECO:0000313" key="3">
    <source>
        <dbReference type="Proteomes" id="UP000235826"/>
    </source>
</evidence>
<protein>
    <submittedName>
        <fullName evidence="2">Uncharacterized protein</fullName>
    </submittedName>
</protein>
<gene>
    <name evidence="2" type="ORF">C1H87_10380</name>
</gene>
<name>A0A2K9PPW3_9FLAO</name>
<dbReference type="KEGG" id="fek:C1H87_10380"/>
<keyword evidence="1" id="KW-1133">Transmembrane helix</keyword>
<dbReference type="AlphaFoldDB" id="A0A2K9PPW3"/>
<sequence length="189" mass="22377">MFNSNFSKKMKKFTSKIYARIRGISSLQKRKLTAEQIVLIFLALLLIGFKLFHGYKVYILVNEWNYVFELVSDIKISNFSYVADFMIAVYDSKTDIFKNNRLLKLTVTSFKKLPTFLLWSFVVLIGVAYVTVPDFNVWKYVFVAVQDYLIHKALNFLSHDKAHNDWDKCKSVFRYLFNLFKTDSNEKKR</sequence>
<feature type="transmembrane region" description="Helical" evidence="1">
    <location>
        <begin position="113"/>
        <end position="132"/>
    </location>
</feature>
<dbReference type="Proteomes" id="UP000235826">
    <property type="component" value="Chromosome"/>
</dbReference>
<dbReference type="EMBL" id="CP025791">
    <property type="protein sequence ID" value="AUP79084.1"/>
    <property type="molecule type" value="Genomic_DNA"/>
</dbReference>
<keyword evidence="1" id="KW-0812">Transmembrane</keyword>
<evidence type="ECO:0000313" key="2">
    <source>
        <dbReference type="EMBL" id="AUP79084.1"/>
    </source>
</evidence>
<accession>A0A2K9PPW3</accession>
<evidence type="ECO:0000256" key="1">
    <source>
        <dbReference type="SAM" id="Phobius"/>
    </source>
</evidence>